<evidence type="ECO:0000256" key="6">
    <source>
        <dbReference type="SAM" id="Phobius"/>
    </source>
</evidence>
<dbReference type="Pfam" id="PF04103">
    <property type="entry name" value="CD20"/>
    <property type="match status" value="1"/>
</dbReference>
<name>A0A2D4ELK2_MICCO</name>
<dbReference type="EMBL" id="IACJ01001059">
    <property type="protein sequence ID" value="LAA36092.1"/>
    <property type="molecule type" value="Transcribed_RNA"/>
</dbReference>
<comment type="similarity">
    <text evidence="2">Belongs to the MS4A family.</text>
</comment>
<accession>A0A2D4ELK2</accession>
<protein>
    <submittedName>
        <fullName evidence="7">Uncharacterized protein</fullName>
    </submittedName>
</protein>
<reference evidence="7" key="2">
    <citation type="submission" date="2017-11" db="EMBL/GenBank/DDBJ databases">
        <title>Coralsnake Venomics: Analyses of Venom Gland Transcriptomes and Proteomes of Six Brazilian Taxa.</title>
        <authorList>
            <person name="Aird S.D."/>
            <person name="Jorge da Silva N."/>
            <person name="Qiu L."/>
            <person name="Villar-Briones A."/>
            <person name="Aparecida-Saddi V."/>
            <person name="Campos-Telles M.P."/>
            <person name="Grau M."/>
            <person name="Mikheyev A.S."/>
        </authorList>
    </citation>
    <scope>NUCLEOTIDE SEQUENCE</scope>
    <source>
        <tissue evidence="7">Venom_gland</tissue>
    </source>
</reference>
<dbReference type="AlphaFoldDB" id="A0A2D4ELK2"/>
<evidence type="ECO:0000256" key="2">
    <source>
        <dbReference type="ARBA" id="ARBA00009565"/>
    </source>
</evidence>
<feature type="transmembrane region" description="Helical" evidence="6">
    <location>
        <begin position="43"/>
        <end position="65"/>
    </location>
</feature>
<feature type="transmembrane region" description="Helical" evidence="6">
    <location>
        <begin position="159"/>
        <end position="184"/>
    </location>
</feature>
<evidence type="ECO:0000256" key="3">
    <source>
        <dbReference type="ARBA" id="ARBA00022692"/>
    </source>
</evidence>
<dbReference type="GO" id="GO:0016020">
    <property type="term" value="C:membrane"/>
    <property type="evidence" value="ECO:0007669"/>
    <property type="project" value="UniProtKB-SubCell"/>
</dbReference>
<feature type="transmembrane region" description="Helical" evidence="6">
    <location>
        <begin position="71"/>
        <end position="97"/>
    </location>
</feature>
<proteinExistence type="inferred from homology"/>
<dbReference type="PANTHER" id="PTHR23320:SF128">
    <property type="entry name" value="MEMBRANE-SPANNING 4-DOMAINS SUBFAMILY A MEMBER 4A"/>
    <property type="match status" value="1"/>
</dbReference>
<dbReference type="InterPro" id="IPR030417">
    <property type="entry name" value="MS4A"/>
</dbReference>
<feature type="transmembrane region" description="Helical" evidence="6">
    <location>
        <begin position="109"/>
        <end position="130"/>
    </location>
</feature>
<comment type="subcellular location">
    <subcellularLocation>
        <location evidence="1">Membrane</location>
        <topology evidence="1">Multi-pass membrane protein</topology>
    </subcellularLocation>
</comment>
<reference evidence="7" key="1">
    <citation type="submission" date="2017-07" db="EMBL/GenBank/DDBJ databases">
        <authorList>
            <person name="Mikheyev A."/>
            <person name="Grau M."/>
        </authorList>
    </citation>
    <scope>NUCLEOTIDE SEQUENCE</scope>
    <source>
        <tissue evidence="7">Venom_gland</tissue>
    </source>
</reference>
<keyword evidence="5 6" id="KW-0472">Membrane</keyword>
<evidence type="ECO:0000256" key="4">
    <source>
        <dbReference type="ARBA" id="ARBA00022989"/>
    </source>
</evidence>
<evidence type="ECO:0000256" key="1">
    <source>
        <dbReference type="ARBA" id="ARBA00004141"/>
    </source>
</evidence>
<dbReference type="PANTHER" id="PTHR23320">
    <property type="entry name" value="MEMBRANE-SPANNING 4-DOMAINS SUBFAMILY A MS4A -RELATED"/>
    <property type="match status" value="1"/>
</dbReference>
<organism evidence="7">
    <name type="scientific">Micrurus corallinus</name>
    <name type="common">Brazilian coral snake</name>
    <dbReference type="NCBI Taxonomy" id="54390"/>
    <lineage>
        <taxon>Eukaryota</taxon>
        <taxon>Metazoa</taxon>
        <taxon>Chordata</taxon>
        <taxon>Craniata</taxon>
        <taxon>Vertebrata</taxon>
        <taxon>Euteleostomi</taxon>
        <taxon>Lepidosauria</taxon>
        <taxon>Squamata</taxon>
        <taxon>Bifurcata</taxon>
        <taxon>Unidentata</taxon>
        <taxon>Episquamata</taxon>
        <taxon>Toxicofera</taxon>
        <taxon>Serpentes</taxon>
        <taxon>Colubroidea</taxon>
        <taxon>Elapidae</taxon>
        <taxon>Elapinae</taxon>
        <taxon>Micrurus</taxon>
    </lineage>
</organism>
<evidence type="ECO:0000313" key="7">
    <source>
        <dbReference type="EMBL" id="LAA36092.1"/>
    </source>
</evidence>
<evidence type="ECO:0000256" key="5">
    <source>
        <dbReference type="ARBA" id="ARBA00023136"/>
    </source>
</evidence>
<keyword evidence="3 6" id="KW-0812">Transmembrane</keyword>
<dbReference type="InterPro" id="IPR007237">
    <property type="entry name" value="CD20-like"/>
</dbReference>
<keyword evidence="4 6" id="KW-1133">Transmembrane helix</keyword>
<sequence>MASLLAKPSMDAQPVVTTAGSLSYITQTDLPVPLKKFYRGEPLALGITQIFIGIIQIIFGMLINIINEHDIIYLIVWMPYWSGILYIISGCLAVAAAWNPRMPLVQSMVAMNVLSTVAAGLGLASLFATFGMPYLFNLSTHCHNFEKEIEKKCNANQNIGIGILTILTLFTALEFCITISVASFGCKMLCRDTFPETVVVIYQNVSPTSAEQDPPLDCKQAAIQP</sequence>